<gene>
    <name evidence="3" type="ORF">GCM10025770_38970</name>
</gene>
<feature type="signal peptide" evidence="1">
    <location>
        <begin position="1"/>
        <end position="21"/>
    </location>
</feature>
<feature type="domain" description="YncI copper-binding" evidence="2">
    <location>
        <begin position="22"/>
        <end position="163"/>
    </location>
</feature>
<comment type="caution">
    <text evidence="3">The sequence shown here is derived from an EMBL/GenBank/DDBJ whole genome shotgun (WGS) entry which is preliminary data.</text>
</comment>
<dbReference type="CDD" id="cd08545">
    <property type="entry name" value="YcnI_like"/>
    <property type="match status" value="1"/>
</dbReference>
<dbReference type="RefSeq" id="WP_345534794.1">
    <property type="nucleotide sequence ID" value="NZ_BAABLD010000017.1"/>
</dbReference>
<protein>
    <submittedName>
        <fullName evidence="3">YcnI family protein</fullName>
    </submittedName>
</protein>
<evidence type="ECO:0000259" key="2">
    <source>
        <dbReference type="Pfam" id="PF07987"/>
    </source>
</evidence>
<feature type="chain" id="PRO_5045670795" evidence="1">
    <location>
        <begin position="22"/>
        <end position="182"/>
    </location>
</feature>
<sequence length="182" mass="19464">MFKSSIAALVCAAFAIPMAHAHVTLEQQSAVANSNYKAVFRVGHGCAGSPTTSVTVFLPAGFVGGKPMPKAGWKLDVKTEKLDKPYDSHGTLVTERAAQFTWSGGRLLDAEYDEFVVRVTLPAEPGKRWIRVLQQCEQGQNDWASVPVEGQPRPAFPPAQIEILPAAPTPSATAVAGPHAHH</sequence>
<dbReference type="InterPro" id="IPR012533">
    <property type="entry name" value="YcnI-copper_dom"/>
</dbReference>
<name>A0ABP9R758_9RHOO</name>
<dbReference type="Proteomes" id="UP001500547">
    <property type="component" value="Unassembled WGS sequence"/>
</dbReference>
<evidence type="ECO:0000256" key="1">
    <source>
        <dbReference type="SAM" id="SignalP"/>
    </source>
</evidence>
<dbReference type="InterPro" id="IPR038507">
    <property type="entry name" value="YcnI-like_sf"/>
</dbReference>
<accession>A0ABP9R758</accession>
<dbReference type="Pfam" id="PF07987">
    <property type="entry name" value="DUF1775"/>
    <property type="match status" value="1"/>
</dbReference>
<keyword evidence="4" id="KW-1185">Reference proteome</keyword>
<dbReference type="EMBL" id="BAABLD010000017">
    <property type="protein sequence ID" value="GAA5172557.1"/>
    <property type="molecule type" value="Genomic_DNA"/>
</dbReference>
<dbReference type="Gene3D" id="2.60.40.2230">
    <property type="entry name" value="Uncharacterised protein YcnI-like PF07987, DUF1775"/>
    <property type="match status" value="1"/>
</dbReference>
<evidence type="ECO:0000313" key="4">
    <source>
        <dbReference type="Proteomes" id="UP001500547"/>
    </source>
</evidence>
<organism evidence="3 4">
    <name type="scientific">Viridibacterium curvum</name>
    <dbReference type="NCBI Taxonomy" id="1101404"/>
    <lineage>
        <taxon>Bacteria</taxon>
        <taxon>Pseudomonadati</taxon>
        <taxon>Pseudomonadota</taxon>
        <taxon>Betaproteobacteria</taxon>
        <taxon>Rhodocyclales</taxon>
        <taxon>Rhodocyclaceae</taxon>
        <taxon>Viridibacterium</taxon>
    </lineage>
</organism>
<keyword evidence="1" id="KW-0732">Signal</keyword>
<proteinExistence type="predicted"/>
<evidence type="ECO:0000313" key="3">
    <source>
        <dbReference type="EMBL" id="GAA5172557.1"/>
    </source>
</evidence>
<reference evidence="4" key="1">
    <citation type="journal article" date="2019" name="Int. J. Syst. Evol. Microbiol.">
        <title>The Global Catalogue of Microorganisms (GCM) 10K type strain sequencing project: providing services to taxonomists for standard genome sequencing and annotation.</title>
        <authorList>
            <consortium name="The Broad Institute Genomics Platform"/>
            <consortium name="The Broad Institute Genome Sequencing Center for Infectious Disease"/>
            <person name="Wu L."/>
            <person name="Ma J."/>
        </authorList>
    </citation>
    <scope>NUCLEOTIDE SEQUENCE [LARGE SCALE GENOMIC DNA]</scope>
    <source>
        <strain evidence="4">JCM 18715</strain>
    </source>
</reference>